<evidence type="ECO:0000256" key="6">
    <source>
        <dbReference type="ARBA" id="ARBA00023136"/>
    </source>
</evidence>
<keyword evidence="10" id="KW-1185">Reference proteome</keyword>
<evidence type="ECO:0000256" key="8">
    <source>
        <dbReference type="SAM" id="SignalP"/>
    </source>
</evidence>
<dbReference type="InterPro" id="IPR005017">
    <property type="entry name" value="OMPP1/FadL/TodX"/>
</dbReference>
<evidence type="ECO:0000256" key="3">
    <source>
        <dbReference type="ARBA" id="ARBA00022452"/>
    </source>
</evidence>
<dbReference type="Gene3D" id="2.40.160.60">
    <property type="entry name" value="Outer membrane protein transport protein (OMPP1/FadL/TodX)"/>
    <property type="match status" value="1"/>
</dbReference>
<keyword evidence="4" id="KW-0812">Transmembrane</keyword>
<name>F0S1P2_DESTD</name>
<evidence type="ECO:0000256" key="5">
    <source>
        <dbReference type="ARBA" id="ARBA00022729"/>
    </source>
</evidence>
<comment type="similarity">
    <text evidence="2">Belongs to the OmpP1/FadL family.</text>
</comment>
<protein>
    <submittedName>
        <fullName evidence="9">Membrane protein involved in aromatic hydrocarbon degradation</fullName>
    </submittedName>
</protein>
<dbReference type="PANTHER" id="PTHR35093:SF8">
    <property type="entry name" value="OUTER MEMBRANE PROTEIN NMB0088-RELATED"/>
    <property type="match status" value="1"/>
</dbReference>
<dbReference type="Pfam" id="PF03349">
    <property type="entry name" value="Toluene_X"/>
    <property type="match status" value="1"/>
</dbReference>
<keyword evidence="6" id="KW-0472">Membrane</keyword>
<gene>
    <name evidence="9" type="ordered locus">Dester_0240</name>
</gene>
<dbReference type="AlphaFoldDB" id="F0S1P2"/>
<evidence type="ECO:0000256" key="7">
    <source>
        <dbReference type="ARBA" id="ARBA00023237"/>
    </source>
</evidence>
<reference evidence="10" key="2">
    <citation type="submission" date="2011-02" db="EMBL/GenBank/DDBJ databases">
        <title>The complete genome of Desulfurobacterium thermolithotrophum DSM 11699.</title>
        <authorList>
            <consortium name="US DOE Joint Genome Institute (JGI-PGF)"/>
            <person name="Lucas S."/>
            <person name="Copeland A."/>
            <person name="Lapidus A."/>
            <person name="Bruce D."/>
            <person name="Goodwin L."/>
            <person name="Pitluck S."/>
            <person name="Kyrpides N."/>
            <person name="Mavromatis K."/>
            <person name="Pagani I."/>
            <person name="Ivanova N."/>
            <person name="Mikhailova N."/>
            <person name="Daligault H."/>
            <person name="Detter J.C."/>
            <person name="Tapia R."/>
            <person name="Han C."/>
            <person name="Land M."/>
            <person name="Hauser L."/>
            <person name="Markowitz V."/>
            <person name="Cheng J.-F."/>
            <person name="Hugenholtz P."/>
            <person name="Woyke T."/>
            <person name="Wu D."/>
            <person name="Spring S."/>
            <person name="Brambilla E."/>
            <person name="Klenk H.-P."/>
            <person name="Eisen J.A."/>
        </authorList>
    </citation>
    <scope>NUCLEOTIDE SEQUENCE [LARGE SCALE GENOMIC DNA]</scope>
    <source>
        <strain evidence="10">DSM 11699 / BSA</strain>
    </source>
</reference>
<keyword evidence="7" id="KW-0998">Cell outer membrane</keyword>
<dbReference type="GO" id="GO:0015483">
    <property type="term" value="F:long-chain fatty acid transporting porin activity"/>
    <property type="evidence" value="ECO:0007669"/>
    <property type="project" value="TreeGrafter"/>
</dbReference>
<dbReference type="OrthoDB" id="9809992at2"/>
<feature type="signal peptide" evidence="8">
    <location>
        <begin position="1"/>
        <end position="19"/>
    </location>
</feature>
<comment type="subcellular location">
    <subcellularLocation>
        <location evidence="1">Cell outer membrane</location>
        <topology evidence="1">Multi-pass membrane protein</topology>
    </subcellularLocation>
</comment>
<evidence type="ECO:0000256" key="1">
    <source>
        <dbReference type="ARBA" id="ARBA00004571"/>
    </source>
</evidence>
<evidence type="ECO:0000313" key="10">
    <source>
        <dbReference type="Proteomes" id="UP000007102"/>
    </source>
</evidence>
<reference evidence="9 10" key="1">
    <citation type="journal article" date="2011" name="Stand. Genomic Sci.">
        <title>Complete genome sequence of the thermophilic sulfur-reducer Desulfurobacterium thermolithotrophum type strain (BSA(T)) from a deep-sea hydrothermal vent.</title>
        <authorList>
            <person name="Goker M."/>
            <person name="Daligault H."/>
            <person name="Mwirichia R."/>
            <person name="Lapidus A."/>
            <person name="Lucas S."/>
            <person name="Deshpande S."/>
            <person name="Pagani I."/>
            <person name="Tapia R."/>
            <person name="Cheng J.F."/>
            <person name="Goodwin L."/>
            <person name="Pitluck S."/>
            <person name="Liolios K."/>
            <person name="Ivanova N."/>
            <person name="Mavromatis K."/>
            <person name="Mikhailova N."/>
            <person name="Pati A."/>
            <person name="Chen A."/>
            <person name="Palaniappan K."/>
            <person name="Han C."/>
            <person name="Land M."/>
            <person name="Hauser L."/>
            <person name="Pan C."/>
            <person name="Brambilla E.M."/>
            <person name="Rohde M."/>
            <person name="Spring S."/>
            <person name="Sikorski J."/>
            <person name="Wirth R."/>
            <person name="Detter J.C."/>
            <person name="Woyke T."/>
            <person name="Bristow J."/>
            <person name="Eisen J.A."/>
            <person name="Markowitz V."/>
            <person name="Hugenholtz P."/>
            <person name="Kyrpides N.C."/>
            <person name="Klenk H.P."/>
        </authorList>
    </citation>
    <scope>NUCLEOTIDE SEQUENCE [LARGE SCALE GENOMIC DNA]</scope>
    <source>
        <strain evidence="10">DSM 11699 / BSA</strain>
    </source>
</reference>
<dbReference type="SUPFAM" id="SSF56935">
    <property type="entry name" value="Porins"/>
    <property type="match status" value="1"/>
</dbReference>
<accession>F0S1P2</accession>
<keyword evidence="5 8" id="KW-0732">Signal</keyword>
<dbReference type="STRING" id="868864.Dester_0240"/>
<dbReference type="InParanoid" id="F0S1P2"/>
<organism evidence="9 10">
    <name type="scientific">Desulfurobacterium thermolithotrophum (strain DSM 11699 / BSA)</name>
    <dbReference type="NCBI Taxonomy" id="868864"/>
    <lineage>
        <taxon>Bacteria</taxon>
        <taxon>Pseudomonadati</taxon>
        <taxon>Aquificota</taxon>
        <taxon>Aquificia</taxon>
        <taxon>Desulfurobacteriales</taxon>
        <taxon>Desulfurobacteriaceae</taxon>
        <taxon>Desulfurobacterium</taxon>
    </lineage>
</organism>
<keyword evidence="3" id="KW-1134">Transmembrane beta strand</keyword>
<sequence length="429" mass="47980">MKKFFSFFLLLSIPFVAKAGNVDTFGIGSKATSLGGAFSAYADDPFAVYYNPAGLTQINGSLISVGAEYLSPTLKVYNFKAVDGDGLKVQPYDVSFTDTSNNLIVPHFGLATYLFDNVYFGIAAYVPYGLHIKWESDPSKNPAAYNGFESYYLRGVVTPTLAIKLSKKLSVGFGISLGRSDAGTQRRIYSPSIPTLHNKTIKGEFSDDFNYSFNFGLMYKLCDNLSLGFTYRSRTSTDFKGTVEIVELSQKVKAETSIDHPAQIQAGIRYQPTKKLNLMADVVWTDWSSIQDYTVKFDKPFLGKKEEKFPRNWKDTKQIRFGIEYKWNEIVTLRGGYYYDPSPIPDETFDMLWPDADKRTYSFGVGLNFGKLSIDSVLQYITANHKRKIDGESVELNSSYEGVTGNPGTVALSADGHLWGYGVTVNYRF</sequence>
<dbReference type="eggNOG" id="COG2067">
    <property type="taxonomic scope" value="Bacteria"/>
</dbReference>
<evidence type="ECO:0000313" key="9">
    <source>
        <dbReference type="EMBL" id="ADY72897.1"/>
    </source>
</evidence>
<dbReference type="KEGG" id="dte:Dester_0240"/>
<dbReference type="Proteomes" id="UP000007102">
    <property type="component" value="Chromosome"/>
</dbReference>
<dbReference type="PANTHER" id="PTHR35093">
    <property type="entry name" value="OUTER MEMBRANE PROTEIN NMB0088-RELATED"/>
    <property type="match status" value="1"/>
</dbReference>
<feature type="chain" id="PRO_5003255809" evidence="8">
    <location>
        <begin position="20"/>
        <end position="429"/>
    </location>
</feature>
<dbReference type="RefSeq" id="WP_013637856.1">
    <property type="nucleotide sequence ID" value="NC_015185.1"/>
</dbReference>
<dbReference type="EMBL" id="CP002543">
    <property type="protein sequence ID" value="ADY72897.1"/>
    <property type="molecule type" value="Genomic_DNA"/>
</dbReference>
<evidence type="ECO:0000256" key="4">
    <source>
        <dbReference type="ARBA" id="ARBA00022692"/>
    </source>
</evidence>
<dbReference type="HOGENOM" id="CLU_035981_2_1_0"/>
<evidence type="ECO:0000256" key="2">
    <source>
        <dbReference type="ARBA" id="ARBA00008163"/>
    </source>
</evidence>
<proteinExistence type="inferred from homology"/>
<dbReference type="FunCoup" id="F0S1P2">
    <property type="interactions" value="29"/>
</dbReference>
<dbReference type="GO" id="GO:0009279">
    <property type="term" value="C:cell outer membrane"/>
    <property type="evidence" value="ECO:0007669"/>
    <property type="project" value="UniProtKB-SubCell"/>
</dbReference>